<keyword evidence="2" id="KW-0548">Nucleotidyltransferase</keyword>
<keyword evidence="3" id="KW-1185">Reference proteome</keyword>
<dbReference type="Pfam" id="PF00078">
    <property type="entry name" value="RVT_1"/>
    <property type="match status" value="1"/>
</dbReference>
<evidence type="ECO:0000259" key="1">
    <source>
        <dbReference type="Pfam" id="PF00078"/>
    </source>
</evidence>
<evidence type="ECO:0000313" key="2">
    <source>
        <dbReference type="EMBL" id="GJT41318.1"/>
    </source>
</evidence>
<evidence type="ECO:0000313" key="3">
    <source>
        <dbReference type="Proteomes" id="UP001151760"/>
    </source>
</evidence>
<gene>
    <name evidence="2" type="ORF">Tco_0941183</name>
</gene>
<dbReference type="CDD" id="cd01647">
    <property type="entry name" value="RT_LTR"/>
    <property type="match status" value="1"/>
</dbReference>
<accession>A0ABQ5DR07</accession>
<dbReference type="CDD" id="cd00303">
    <property type="entry name" value="retropepsin_like"/>
    <property type="match status" value="1"/>
</dbReference>
<reference evidence="2" key="2">
    <citation type="submission" date="2022-01" db="EMBL/GenBank/DDBJ databases">
        <authorList>
            <person name="Yamashiro T."/>
            <person name="Shiraishi A."/>
            <person name="Satake H."/>
            <person name="Nakayama K."/>
        </authorList>
    </citation>
    <scope>NUCLEOTIDE SEQUENCE</scope>
</reference>
<dbReference type="InterPro" id="IPR021109">
    <property type="entry name" value="Peptidase_aspartic_dom_sf"/>
</dbReference>
<proteinExistence type="predicted"/>
<dbReference type="InterPro" id="IPR000477">
    <property type="entry name" value="RT_dom"/>
</dbReference>
<dbReference type="Gene3D" id="3.30.70.270">
    <property type="match status" value="1"/>
</dbReference>
<dbReference type="EMBL" id="BQNB010015552">
    <property type="protein sequence ID" value="GJT41318.1"/>
    <property type="molecule type" value="Genomic_DNA"/>
</dbReference>
<sequence length="429" mass="49109">MIRAVRINVPLIDVLARMPNYGKFLKELISNKHKIEQISAAFLSDESSAMIQNKVPPKLGDPGSFLIPSNFDKTFSCNALADLGASINLMPYSLYAKLSLKTLKPTKMSVRLTDRSFQYPVGIAENMLVEVGKFTFPVDFVILEMEEDSKVPLILGRPFLHTADAIIRVKQRQLNLRVGTERINFNIDSAMKHSYSNDDTCFSIDVIDEILEEYFDALLDEEEIFAEFDEFMAMTVDENSNSESDTKDAPFEKITINTNYKIKTSLEEPPTDLELKPLPNNLEYVFLEEPSFLPVIIFILAIQRKEKRKKKNLIMFIKSHNASLCLENDRYSWRMPFSLCNAPATFQRCMLAIFHDMIEESVEIFMDDFSVFGNSFDTCLNNLDKMLQRCKDAHLVLNWEKCHFMVKEGIVLGHKVSSAGLEVDKAKNR</sequence>
<keyword evidence="2" id="KW-0695">RNA-directed DNA polymerase</keyword>
<dbReference type="InterPro" id="IPR043128">
    <property type="entry name" value="Rev_trsase/Diguanyl_cyclase"/>
</dbReference>
<comment type="caution">
    <text evidence="2">The sequence shown here is derived from an EMBL/GenBank/DDBJ whole genome shotgun (WGS) entry which is preliminary data.</text>
</comment>
<name>A0ABQ5DR07_9ASTR</name>
<reference evidence="2" key="1">
    <citation type="journal article" date="2022" name="Int. J. Mol. Sci.">
        <title>Draft Genome of Tanacetum Coccineum: Genomic Comparison of Closely Related Tanacetum-Family Plants.</title>
        <authorList>
            <person name="Yamashiro T."/>
            <person name="Shiraishi A."/>
            <person name="Nakayama K."/>
            <person name="Satake H."/>
        </authorList>
    </citation>
    <scope>NUCLEOTIDE SEQUENCE</scope>
</reference>
<protein>
    <submittedName>
        <fullName evidence="2">Reverse transcriptase domain-containing protein</fullName>
    </submittedName>
</protein>
<dbReference type="PANTHER" id="PTHR33067">
    <property type="entry name" value="RNA-DIRECTED DNA POLYMERASE-RELATED"/>
    <property type="match status" value="1"/>
</dbReference>
<dbReference type="PANTHER" id="PTHR33067:SF35">
    <property type="entry name" value="ASPARTIC PEPTIDASE DDI1-TYPE DOMAIN-CONTAINING PROTEIN"/>
    <property type="match status" value="1"/>
</dbReference>
<dbReference type="SUPFAM" id="SSF56672">
    <property type="entry name" value="DNA/RNA polymerases"/>
    <property type="match status" value="1"/>
</dbReference>
<dbReference type="Gene3D" id="2.40.70.10">
    <property type="entry name" value="Acid Proteases"/>
    <property type="match status" value="1"/>
</dbReference>
<keyword evidence="2" id="KW-0808">Transferase</keyword>
<dbReference type="Proteomes" id="UP001151760">
    <property type="component" value="Unassembled WGS sequence"/>
</dbReference>
<feature type="domain" description="Reverse transcriptase" evidence="1">
    <location>
        <begin position="329"/>
        <end position="415"/>
    </location>
</feature>
<organism evidence="2 3">
    <name type="scientific">Tanacetum coccineum</name>
    <dbReference type="NCBI Taxonomy" id="301880"/>
    <lineage>
        <taxon>Eukaryota</taxon>
        <taxon>Viridiplantae</taxon>
        <taxon>Streptophyta</taxon>
        <taxon>Embryophyta</taxon>
        <taxon>Tracheophyta</taxon>
        <taxon>Spermatophyta</taxon>
        <taxon>Magnoliopsida</taxon>
        <taxon>eudicotyledons</taxon>
        <taxon>Gunneridae</taxon>
        <taxon>Pentapetalae</taxon>
        <taxon>asterids</taxon>
        <taxon>campanulids</taxon>
        <taxon>Asterales</taxon>
        <taxon>Asteraceae</taxon>
        <taxon>Asteroideae</taxon>
        <taxon>Anthemideae</taxon>
        <taxon>Anthemidinae</taxon>
        <taxon>Tanacetum</taxon>
    </lineage>
</organism>
<dbReference type="Pfam" id="PF13650">
    <property type="entry name" value="Asp_protease_2"/>
    <property type="match status" value="1"/>
</dbReference>
<dbReference type="GO" id="GO:0003964">
    <property type="term" value="F:RNA-directed DNA polymerase activity"/>
    <property type="evidence" value="ECO:0007669"/>
    <property type="project" value="UniProtKB-KW"/>
</dbReference>
<dbReference type="InterPro" id="IPR043502">
    <property type="entry name" value="DNA/RNA_pol_sf"/>
</dbReference>